<gene>
    <name evidence="8" type="ORF">OXX778_LOCUS788</name>
</gene>
<protein>
    <recommendedName>
        <fullName evidence="10">Tectonic domain-containing protein</fullName>
    </recommendedName>
</protein>
<evidence type="ECO:0000259" key="7">
    <source>
        <dbReference type="Pfam" id="PF25752"/>
    </source>
</evidence>
<feature type="signal peptide" evidence="5">
    <location>
        <begin position="1"/>
        <end position="22"/>
    </location>
</feature>
<feature type="chain" id="PRO_5032267432" description="Tectonic domain-containing protein" evidence="5">
    <location>
        <begin position="23"/>
        <end position="554"/>
    </location>
</feature>
<dbReference type="OrthoDB" id="2104337at2759"/>
<keyword evidence="2 5" id="KW-0732">Signal</keyword>
<evidence type="ECO:0000256" key="3">
    <source>
        <dbReference type="ARBA" id="ARBA00022794"/>
    </source>
</evidence>
<name>A0A813M2N5_9BILA</name>
<evidence type="ECO:0000256" key="1">
    <source>
        <dbReference type="ARBA" id="ARBA00007633"/>
    </source>
</evidence>
<organism evidence="8 9">
    <name type="scientific">Brachionus calyciflorus</name>
    <dbReference type="NCBI Taxonomy" id="104777"/>
    <lineage>
        <taxon>Eukaryota</taxon>
        <taxon>Metazoa</taxon>
        <taxon>Spiralia</taxon>
        <taxon>Gnathifera</taxon>
        <taxon>Rotifera</taxon>
        <taxon>Eurotatoria</taxon>
        <taxon>Monogononta</taxon>
        <taxon>Pseudotrocha</taxon>
        <taxon>Ploima</taxon>
        <taxon>Brachionidae</taxon>
        <taxon>Brachionus</taxon>
    </lineage>
</organism>
<evidence type="ECO:0000256" key="4">
    <source>
        <dbReference type="ARBA" id="ARBA00023180"/>
    </source>
</evidence>
<evidence type="ECO:0000313" key="8">
    <source>
        <dbReference type="EMBL" id="CAF0709348.1"/>
    </source>
</evidence>
<evidence type="ECO:0000313" key="9">
    <source>
        <dbReference type="Proteomes" id="UP000663879"/>
    </source>
</evidence>
<dbReference type="AlphaFoldDB" id="A0A813M2N5"/>
<reference evidence="8" key="1">
    <citation type="submission" date="2021-02" db="EMBL/GenBank/DDBJ databases">
        <authorList>
            <person name="Nowell W R."/>
        </authorList>
    </citation>
    <scope>NUCLEOTIDE SEQUENCE</scope>
    <source>
        <strain evidence="8">Ploen Becks lab</strain>
    </source>
</reference>
<evidence type="ECO:0008006" key="10">
    <source>
        <dbReference type="Google" id="ProtNLM"/>
    </source>
</evidence>
<feature type="domain" description="Tectonic-1-3" evidence="6">
    <location>
        <begin position="312"/>
        <end position="501"/>
    </location>
</feature>
<feature type="domain" description="Tectonic-1-3 N-terminal" evidence="7">
    <location>
        <begin position="24"/>
        <end position="105"/>
    </location>
</feature>
<proteinExistence type="inferred from homology"/>
<dbReference type="InterPro" id="IPR011677">
    <property type="entry name" value="TCTN1-3_dom"/>
</dbReference>
<sequence>MFCLKTYILLIFKILLVQYSFAQKEKNCSCDFTKNACDLLCCCDQDCSQADLNAFNCLSDESEITENTILNSCIPKNLLFSSNIPYVIKLSASLFCVEYQEINLPSRSNQYYLDQTKLADKINQISFNNNFKSDFLDITKDYFDITDFIWTINSENNLAYLTSPKQNDRVPLHFMINKNSEYLINANDSWDTIIMNEISSLQNLKVISNPKALENCTIDPFNTCENLVNMNINCYLDDTIQNNCEDLIKNNINKLIIKSYEILIEYFNPEGIKNATVNFKLTDKSILSNGFFRQSFHLDFKKNSTSGSILSGNPGYIMGKPVIAAFNSSTNGSIFEIPSDSEKRFTIFSPLIKCSSDFGSRIQIKFGQNLASDCILEVENLEDLEKTCTNLKLKIEEIFLGNGFRPNYVASFGNMIEYNENDEWIKIENVPVVETNLQPCKNVPYGLSIEIAYAKVGNAIKPENKIVQVAYRWLTNELNLKCFEKKCTDKIKISTWVTFVDQSLNSKIEQAQIYKAKRVLDENFFAPFFNNSFKISYLNLKLYLIVLIVYKFLF</sequence>
<evidence type="ECO:0000256" key="2">
    <source>
        <dbReference type="ARBA" id="ARBA00022729"/>
    </source>
</evidence>
<keyword evidence="9" id="KW-1185">Reference proteome</keyword>
<dbReference type="Proteomes" id="UP000663879">
    <property type="component" value="Unassembled WGS sequence"/>
</dbReference>
<dbReference type="InterPro" id="IPR057724">
    <property type="entry name" value="TCTN1-3_N"/>
</dbReference>
<dbReference type="InterPro" id="IPR040354">
    <property type="entry name" value="TCTN1-3"/>
</dbReference>
<evidence type="ECO:0000256" key="5">
    <source>
        <dbReference type="SAM" id="SignalP"/>
    </source>
</evidence>
<dbReference type="Pfam" id="PF07773">
    <property type="entry name" value="TCTN_DUF1619"/>
    <property type="match status" value="1"/>
</dbReference>
<dbReference type="EMBL" id="CAJNOC010000043">
    <property type="protein sequence ID" value="CAF0709348.1"/>
    <property type="molecule type" value="Genomic_DNA"/>
</dbReference>
<evidence type="ECO:0000259" key="6">
    <source>
        <dbReference type="Pfam" id="PF07773"/>
    </source>
</evidence>
<dbReference type="GO" id="GO:0035869">
    <property type="term" value="C:ciliary transition zone"/>
    <property type="evidence" value="ECO:0007669"/>
    <property type="project" value="TreeGrafter"/>
</dbReference>
<dbReference type="Pfam" id="PF25752">
    <property type="entry name" value="DUF1619_N"/>
    <property type="match status" value="1"/>
</dbReference>
<accession>A0A813M2N5</accession>
<keyword evidence="3" id="KW-0970">Cilium biogenesis/degradation</keyword>
<comment type="similarity">
    <text evidence="1">Belongs to the tectonic family.</text>
</comment>
<dbReference type="GO" id="GO:0060271">
    <property type="term" value="P:cilium assembly"/>
    <property type="evidence" value="ECO:0007669"/>
    <property type="project" value="TreeGrafter"/>
</dbReference>
<comment type="caution">
    <text evidence="8">The sequence shown here is derived from an EMBL/GenBank/DDBJ whole genome shotgun (WGS) entry which is preliminary data.</text>
</comment>
<dbReference type="PANTHER" id="PTHR14611:SF2">
    <property type="entry name" value="TECTONIC"/>
    <property type="match status" value="1"/>
</dbReference>
<keyword evidence="4" id="KW-0325">Glycoprotein</keyword>
<dbReference type="PANTHER" id="PTHR14611">
    <property type="entry name" value="TECTONIC FAMILY MEMBER"/>
    <property type="match status" value="1"/>
</dbReference>